<gene>
    <name evidence="8" type="ORF">VHA_000280</name>
</gene>
<evidence type="ECO:0000259" key="7">
    <source>
        <dbReference type="SMART" id="SM00387"/>
    </source>
</evidence>
<proteinExistence type="predicted"/>
<sequence>MIRDFFKNGLINHNFPISVDNTIIDGNKIRRNGVCTKECHVGNYTTEMEVIKCQHGFTHYLKSVSGVNLAIVEVISDNAKLTRKYRGRNVNLLHASEWFNYVSLFSKELEESVFKKASQDFDKFHEVTKWCDQIHHYSFKILKKHGANIKEAEKNAPNDIKSLYKSSVMLKDSLETAGIYFNPNAAKYGRRRSTDIYRMIDKIVRVVEHSEGSSFNKKIRISGVVEKHYDVFESFKIIPMSFIQNAIKYSSSNEIKVRFEEFSNQLLINFISTGNYISEQQLSRLFERGYRTPWAKQVHHDGKGLGLYVSKIVADAHKFEIGAKSMKLAYEYNGNPQAENLFYLKISTSNLEI</sequence>
<accession>D0I3G7</accession>
<dbReference type="SUPFAM" id="SSF55874">
    <property type="entry name" value="ATPase domain of HSP90 chaperone/DNA topoisomerase II/histidine kinase"/>
    <property type="match status" value="1"/>
</dbReference>
<dbReference type="Gene3D" id="3.30.565.10">
    <property type="entry name" value="Histidine kinase-like ATPase, C-terminal domain"/>
    <property type="match status" value="1"/>
</dbReference>
<evidence type="ECO:0000313" key="9">
    <source>
        <dbReference type="Proteomes" id="UP000003604"/>
    </source>
</evidence>
<dbReference type="GO" id="GO:0000155">
    <property type="term" value="F:phosphorelay sensor kinase activity"/>
    <property type="evidence" value="ECO:0007669"/>
    <property type="project" value="TreeGrafter"/>
</dbReference>
<evidence type="ECO:0000256" key="3">
    <source>
        <dbReference type="ARBA" id="ARBA00022553"/>
    </source>
</evidence>
<dbReference type="eggNOG" id="COG0642">
    <property type="taxonomic scope" value="Bacteria"/>
</dbReference>
<feature type="domain" description="Histidine kinase/HSP90-like ATPase" evidence="7">
    <location>
        <begin position="230"/>
        <end position="350"/>
    </location>
</feature>
<keyword evidence="5" id="KW-0418">Kinase</keyword>
<dbReference type="InterPro" id="IPR050351">
    <property type="entry name" value="BphY/WalK/GraS-like"/>
</dbReference>
<evidence type="ECO:0000313" key="8">
    <source>
        <dbReference type="EMBL" id="EEY73988.1"/>
    </source>
</evidence>
<name>D0I3G7_GRIHO</name>
<dbReference type="Pfam" id="PF02518">
    <property type="entry name" value="HATPase_c"/>
    <property type="match status" value="1"/>
</dbReference>
<dbReference type="InterPro" id="IPR003594">
    <property type="entry name" value="HATPase_dom"/>
</dbReference>
<keyword evidence="9" id="KW-1185">Reference proteome</keyword>
<comment type="catalytic activity">
    <reaction evidence="1">
        <text>ATP + protein L-histidine = ADP + protein N-phospho-L-histidine.</text>
        <dbReference type="EC" id="2.7.13.3"/>
    </reaction>
</comment>
<comment type="caution">
    <text evidence="8">The sequence shown here is derived from an EMBL/GenBank/DDBJ whole genome shotgun (WGS) entry which is preliminary data.</text>
</comment>
<dbReference type="RefSeq" id="WP_005501133.1">
    <property type="nucleotide sequence ID" value="NZ_ADAQ01000007.1"/>
</dbReference>
<reference evidence="8 9" key="1">
    <citation type="submission" date="2009-10" db="EMBL/GenBank/DDBJ databases">
        <authorList>
            <consortium name="Los Alamos National Laboratory (LANL)"/>
            <consortium name="National Microbial Pathogen Data Resource (NMPDR)"/>
            <person name="Saunders E.H."/>
            <person name="Munk A.C."/>
            <person name="Tapia R."/>
            <person name="Green L."/>
            <person name="Rogers Y."/>
            <person name="Detter J.C."/>
            <person name="Bruce D."/>
            <person name="Brettin T.S."/>
            <person name="Colwell R.R."/>
            <person name="Huq A."/>
            <person name="Grim C.J."/>
            <person name="Hasan N.A."/>
            <person name="Bartels D."/>
            <person name="Vonstein V."/>
        </authorList>
    </citation>
    <scope>NUCLEOTIDE SEQUENCE [LARGE SCALE GENOMIC DNA]</scope>
    <source>
        <strain evidence="8 9">CIP 101886</strain>
    </source>
</reference>
<dbReference type="GO" id="GO:0005886">
    <property type="term" value="C:plasma membrane"/>
    <property type="evidence" value="ECO:0007669"/>
    <property type="project" value="TreeGrafter"/>
</dbReference>
<dbReference type="PANTHER" id="PTHR45453">
    <property type="entry name" value="PHOSPHATE REGULON SENSOR PROTEIN PHOR"/>
    <property type="match status" value="1"/>
</dbReference>
<dbReference type="GeneID" id="58896398"/>
<keyword evidence="3" id="KW-0597">Phosphoprotein</keyword>
<evidence type="ECO:0000256" key="2">
    <source>
        <dbReference type="ARBA" id="ARBA00012438"/>
    </source>
</evidence>
<evidence type="ECO:0000256" key="1">
    <source>
        <dbReference type="ARBA" id="ARBA00000085"/>
    </source>
</evidence>
<dbReference type="InterPro" id="IPR036890">
    <property type="entry name" value="HATPase_C_sf"/>
</dbReference>
<evidence type="ECO:0000256" key="6">
    <source>
        <dbReference type="ARBA" id="ARBA00023012"/>
    </source>
</evidence>
<dbReference type="Proteomes" id="UP000003604">
    <property type="component" value="Unassembled WGS sequence"/>
</dbReference>
<organism evidence="8 9">
    <name type="scientific">Grimontia hollisae CIP 101886</name>
    <dbReference type="NCBI Taxonomy" id="675812"/>
    <lineage>
        <taxon>Bacteria</taxon>
        <taxon>Pseudomonadati</taxon>
        <taxon>Pseudomonadota</taxon>
        <taxon>Gammaproteobacteria</taxon>
        <taxon>Vibrionales</taxon>
        <taxon>Vibrionaceae</taxon>
        <taxon>Grimontia</taxon>
    </lineage>
</organism>
<keyword evidence="6" id="KW-0902">Two-component regulatory system</keyword>
<dbReference type="PANTHER" id="PTHR45453:SF1">
    <property type="entry name" value="PHOSPHATE REGULON SENSOR PROTEIN PHOR"/>
    <property type="match status" value="1"/>
</dbReference>
<evidence type="ECO:0000256" key="4">
    <source>
        <dbReference type="ARBA" id="ARBA00022679"/>
    </source>
</evidence>
<dbReference type="EC" id="2.7.13.3" evidence="2"/>
<keyword evidence="4" id="KW-0808">Transferase</keyword>
<dbReference type="EMBL" id="ADAQ01000007">
    <property type="protein sequence ID" value="EEY73988.1"/>
    <property type="molecule type" value="Genomic_DNA"/>
</dbReference>
<dbReference type="AlphaFoldDB" id="D0I3G7"/>
<dbReference type="GO" id="GO:0016036">
    <property type="term" value="P:cellular response to phosphate starvation"/>
    <property type="evidence" value="ECO:0007669"/>
    <property type="project" value="TreeGrafter"/>
</dbReference>
<evidence type="ECO:0000256" key="5">
    <source>
        <dbReference type="ARBA" id="ARBA00022777"/>
    </source>
</evidence>
<dbReference type="SMART" id="SM00387">
    <property type="entry name" value="HATPase_c"/>
    <property type="match status" value="1"/>
</dbReference>
<dbReference type="OrthoDB" id="9804645at2"/>
<dbReference type="GO" id="GO:0004721">
    <property type="term" value="F:phosphoprotein phosphatase activity"/>
    <property type="evidence" value="ECO:0007669"/>
    <property type="project" value="TreeGrafter"/>
</dbReference>
<protein>
    <recommendedName>
        <fullName evidence="2">histidine kinase</fullName>
        <ecNumber evidence="2">2.7.13.3</ecNumber>
    </recommendedName>
</protein>